<reference evidence="2" key="1">
    <citation type="submission" date="2017-01" db="EMBL/GenBank/DDBJ databases">
        <title>Genome Analysis of Deinococcus marmoris KOPRI26562.</title>
        <authorList>
            <person name="Kim J.H."/>
            <person name="Oh H.-M."/>
        </authorList>
    </citation>
    <scope>NUCLEOTIDE SEQUENCE [LARGE SCALE GENOMIC DNA]</scope>
    <source>
        <strain evidence="2">PAMC 26633</strain>
    </source>
</reference>
<dbReference type="Proteomes" id="UP000214720">
    <property type="component" value="Unassembled WGS sequence"/>
</dbReference>
<proteinExistence type="predicted"/>
<dbReference type="EMBL" id="MTHB01000265">
    <property type="protein sequence ID" value="OXC72737.1"/>
    <property type="molecule type" value="Genomic_DNA"/>
</dbReference>
<protein>
    <submittedName>
        <fullName evidence="1">Uncharacterized protein</fullName>
    </submittedName>
</protein>
<comment type="caution">
    <text evidence="1">The sequence shown here is derived from an EMBL/GenBank/DDBJ whole genome shotgun (WGS) entry which is preliminary data.</text>
</comment>
<gene>
    <name evidence="1" type="ORF">BSU04_40640</name>
</gene>
<dbReference type="AlphaFoldDB" id="A0A226WPP6"/>
<evidence type="ECO:0000313" key="1">
    <source>
        <dbReference type="EMBL" id="OXC72737.1"/>
    </source>
</evidence>
<evidence type="ECO:0000313" key="2">
    <source>
        <dbReference type="Proteomes" id="UP000214720"/>
    </source>
</evidence>
<name>A0A226WPP6_CABSO</name>
<sequence>MIFQPVDLVGDQAPSRALASVPAVQAARTVVVLGRSLLREEMWAYALVDTS</sequence>
<accession>A0A226WPP6</accession>
<organism evidence="1 2">
    <name type="scientific">Caballeronia sordidicola</name>
    <name type="common">Burkholderia sordidicola</name>
    <dbReference type="NCBI Taxonomy" id="196367"/>
    <lineage>
        <taxon>Bacteria</taxon>
        <taxon>Pseudomonadati</taxon>
        <taxon>Pseudomonadota</taxon>
        <taxon>Betaproteobacteria</taxon>
        <taxon>Burkholderiales</taxon>
        <taxon>Burkholderiaceae</taxon>
        <taxon>Caballeronia</taxon>
    </lineage>
</organism>